<keyword evidence="3 8" id="KW-0641">Proline biosynthesis</keyword>
<keyword evidence="2 8" id="KW-0028">Amino-acid biosynthesis</keyword>
<dbReference type="FunFam" id="3.40.1160.10:FF:000018">
    <property type="entry name" value="Glutamate 5-kinase"/>
    <property type="match status" value="1"/>
</dbReference>
<dbReference type="Pfam" id="PF00696">
    <property type="entry name" value="AA_kinase"/>
    <property type="match status" value="1"/>
</dbReference>
<reference evidence="10" key="2">
    <citation type="journal article" date="2021" name="PeerJ">
        <title>Extensive microbial diversity within the chicken gut microbiome revealed by metagenomics and culture.</title>
        <authorList>
            <person name="Gilroy R."/>
            <person name="Ravi A."/>
            <person name="Getino M."/>
            <person name="Pursley I."/>
            <person name="Horton D.L."/>
            <person name="Alikhan N.F."/>
            <person name="Baker D."/>
            <person name="Gharbi K."/>
            <person name="Hall N."/>
            <person name="Watson M."/>
            <person name="Adriaenssens E.M."/>
            <person name="Foster-Nyarko E."/>
            <person name="Jarju S."/>
            <person name="Secka A."/>
            <person name="Antonio M."/>
            <person name="Oren A."/>
            <person name="Chaudhuri R.R."/>
            <person name="La Ragione R."/>
            <person name="Hildebrand F."/>
            <person name="Pallen M.J."/>
        </authorList>
    </citation>
    <scope>NUCLEOTIDE SEQUENCE</scope>
    <source>
        <strain evidence="10">CHK181-108</strain>
    </source>
</reference>
<protein>
    <recommendedName>
        <fullName evidence="8">Glutamate 5-kinase</fullName>
        <ecNumber evidence="8">2.7.2.11</ecNumber>
    </recommendedName>
    <alternativeName>
        <fullName evidence="8">Gamma-glutamyl kinase</fullName>
        <shortName evidence="8">GK</shortName>
    </alternativeName>
</protein>
<dbReference type="EMBL" id="DVLU01000029">
    <property type="protein sequence ID" value="HIT84975.1"/>
    <property type="molecule type" value="Genomic_DNA"/>
</dbReference>
<dbReference type="PIRSF" id="PIRSF000729">
    <property type="entry name" value="GK"/>
    <property type="match status" value="1"/>
</dbReference>
<feature type="binding site" evidence="8">
    <location>
        <position position="62"/>
    </location>
    <ligand>
        <name>substrate</name>
    </ligand>
</feature>
<comment type="similarity">
    <text evidence="8">Belongs to the glutamate 5-kinase family.</text>
</comment>
<feature type="binding site" evidence="8">
    <location>
        <begin position="222"/>
        <end position="228"/>
    </location>
    <ligand>
        <name>ATP</name>
        <dbReference type="ChEBI" id="CHEBI:30616"/>
    </ligand>
</feature>
<evidence type="ECO:0000256" key="7">
    <source>
        <dbReference type="ARBA" id="ARBA00022840"/>
    </source>
</evidence>
<name>A0A9D1KPS5_9FIRM</name>
<dbReference type="Gene3D" id="3.40.1160.10">
    <property type="entry name" value="Acetylglutamate kinase-like"/>
    <property type="match status" value="1"/>
</dbReference>
<feature type="domain" description="Aspartate/glutamate/uridylate kinase" evidence="9">
    <location>
        <begin position="18"/>
        <end position="246"/>
    </location>
</feature>
<dbReference type="GO" id="GO:0005829">
    <property type="term" value="C:cytosol"/>
    <property type="evidence" value="ECO:0007669"/>
    <property type="project" value="TreeGrafter"/>
</dbReference>
<dbReference type="GO" id="GO:0004349">
    <property type="term" value="F:glutamate 5-kinase activity"/>
    <property type="evidence" value="ECO:0007669"/>
    <property type="project" value="UniProtKB-UniRule"/>
</dbReference>
<dbReference type="InterPro" id="IPR036393">
    <property type="entry name" value="AceGlu_kinase-like_sf"/>
</dbReference>
<dbReference type="SUPFAM" id="SSF53633">
    <property type="entry name" value="Carbamate kinase-like"/>
    <property type="match status" value="1"/>
</dbReference>
<feature type="binding site" evidence="8">
    <location>
        <position position="149"/>
    </location>
    <ligand>
        <name>substrate</name>
    </ligand>
</feature>
<dbReference type="InterPro" id="IPR001048">
    <property type="entry name" value="Asp/Glu/Uridylate_kinase"/>
</dbReference>
<comment type="function">
    <text evidence="8">Catalyzes the transfer of a phosphate group to glutamate to form L-glutamate 5-phosphate.</text>
</comment>
<dbReference type="InterPro" id="IPR019797">
    <property type="entry name" value="Glutamate_5-kinase_CS"/>
</dbReference>
<accession>A0A9D1KPS5</accession>
<evidence type="ECO:0000256" key="3">
    <source>
        <dbReference type="ARBA" id="ARBA00022650"/>
    </source>
</evidence>
<organism evidence="10 11">
    <name type="scientific">Candidatus Ornithomonoglobus intestinigallinarum</name>
    <dbReference type="NCBI Taxonomy" id="2840894"/>
    <lineage>
        <taxon>Bacteria</taxon>
        <taxon>Bacillati</taxon>
        <taxon>Bacillota</taxon>
        <taxon>Clostridia</taxon>
        <taxon>Candidatus Ornithomonoglobus</taxon>
    </lineage>
</organism>
<dbReference type="InterPro" id="IPR001057">
    <property type="entry name" value="Glu/AcGlu_kinase"/>
</dbReference>
<gene>
    <name evidence="8 10" type="primary">proB</name>
    <name evidence="10" type="ORF">IAA60_03600</name>
</gene>
<dbReference type="GO" id="GO:0055129">
    <property type="term" value="P:L-proline biosynthetic process"/>
    <property type="evidence" value="ECO:0007669"/>
    <property type="project" value="UniProtKB-UniRule"/>
</dbReference>
<proteinExistence type="inferred from homology"/>
<dbReference type="NCBIfam" id="TIGR01027">
    <property type="entry name" value="proB"/>
    <property type="match status" value="1"/>
</dbReference>
<evidence type="ECO:0000256" key="6">
    <source>
        <dbReference type="ARBA" id="ARBA00022777"/>
    </source>
</evidence>
<dbReference type="AlphaFoldDB" id="A0A9D1KPS5"/>
<evidence type="ECO:0000313" key="10">
    <source>
        <dbReference type="EMBL" id="HIT84975.1"/>
    </source>
</evidence>
<feature type="binding site" evidence="8">
    <location>
        <position position="161"/>
    </location>
    <ligand>
        <name>substrate</name>
    </ligand>
</feature>
<dbReference type="InterPro" id="IPR011529">
    <property type="entry name" value="Glu_5kinase"/>
</dbReference>
<sequence length="276" mass="29357">MENAMTAAALKDVASAHRIVVKVGTSTLTYGTGKMNLKIIDRLAIILSDLHNQGKEIILVSSGAIGVGVGKLGLSERPTSTKERQAVSAVGQCELMYLYDKVFSAYNNTVAQILLTKDDIAVPKRKRNMKNTIETLLEMGIIPIVNENDTVAIDEVEIGDNDTLSALVAASVDADLLVLFSDIDGLYSADPHKCSDAELLSVVYDIDKVRSMAAGSAGKQGTGGMVTKLDAAKTATSAGIHMVIANGQHIETLYELLDGKQAGTLFVSNNFHESES</sequence>
<evidence type="ECO:0000256" key="5">
    <source>
        <dbReference type="ARBA" id="ARBA00022741"/>
    </source>
</evidence>
<feature type="binding site" evidence="8">
    <location>
        <begin position="181"/>
        <end position="182"/>
    </location>
    <ligand>
        <name>ATP</name>
        <dbReference type="ChEBI" id="CHEBI:30616"/>
    </ligand>
</feature>
<evidence type="ECO:0000256" key="1">
    <source>
        <dbReference type="ARBA" id="ARBA00022490"/>
    </source>
</evidence>
<keyword evidence="5 8" id="KW-0547">Nucleotide-binding</keyword>
<reference evidence="10" key="1">
    <citation type="submission" date="2020-10" db="EMBL/GenBank/DDBJ databases">
        <authorList>
            <person name="Gilroy R."/>
        </authorList>
    </citation>
    <scope>NUCLEOTIDE SEQUENCE</scope>
    <source>
        <strain evidence="10">CHK181-108</strain>
    </source>
</reference>
<keyword evidence="6 8" id="KW-0418">Kinase</keyword>
<dbReference type="PANTHER" id="PTHR43654">
    <property type="entry name" value="GLUTAMATE 5-KINASE"/>
    <property type="match status" value="1"/>
</dbReference>
<comment type="catalytic activity">
    <reaction evidence="8">
        <text>L-glutamate + ATP = L-glutamyl 5-phosphate + ADP</text>
        <dbReference type="Rhea" id="RHEA:14877"/>
        <dbReference type="ChEBI" id="CHEBI:29985"/>
        <dbReference type="ChEBI" id="CHEBI:30616"/>
        <dbReference type="ChEBI" id="CHEBI:58274"/>
        <dbReference type="ChEBI" id="CHEBI:456216"/>
        <dbReference type="EC" id="2.7.2.11"/>
    </reaction>
</comment>
<evidence type="ECO:0000256" key="2">
    <source>
        <dbReference type="ARBA" id="ARBA00022605"/>
    </source>
</evidence>
<dbReference type="GO" id="GO:0005524">
    <property type="term" value="F:ATP binding"/>
    <property type="evidence" value="ECO:0007669"/>
    <property type="project" value="UniProtKB-KW"/>
</dbReference>
<evidence type="ECO:0000256" key="8">
    <source>
        <dbReference type="HAMAP-Rule" id="MF_00456"/>
    </source>
</evidence>
<dbReference type="PROSITE" id="PS00902">
    <property type="entry name" value="GLUTAMATE_5_KINASE"/>
    <property type="match status" value="1"/>
</dbReference>
<dbReference type="PANTHER" id="PTHR43654:SF1">
    <property type="entry name" value="ISOPENTENYL PHOSPHATE KINASE"/>
    <property type="match status" value="1"/>
</dbReference>
<dbReference type="HAMAP" id="MF_00456">
    <property type="entry name" value="ProB"/>
    <property type="match status" value="1"/>
</dbReference>
<comment type="pathway">
    <text evidence="8">Amino-acid biosynthesis; L-proline biosynthesis; L-glutamate 5-semialdehyde from L-glutamate: step 1/2.</text>
</comment>
<comment type="subcellular location">
    <subcellularLocation>
        <location evidence="8">Cytoplasm</location>
    </subcellularLocation>
</comment>
<feature type="binding site" evidence="8">
    <location>
        <position position="22"/>
    </location>
    <ligand>
        <name>ATP</name>
        <dbReference type="ChEBI" id="CHEBI:30616"/>
    </ligand>
</feature>
<dbReference type="CDD" id="cd04242">
    <property type="entry name" value="AAK_G5K_ProB"/>
    <property type="match status" value="1"/>
</dbReference>
<keyword evidence="1 8" id="KW-0963">Cytoplasm</keyword>
<dbReference type="PRINTS" id="PR00474">
    <property type="entry name" value="GLU5KINASE"/>
</dbReference>
<keyword evidence="7 8" id="KW-0067">ATP-binding</keyword>
<dbReference type="Proteomes" id="UP000824165">
    <property type="component" value="Unassembled WGS sequence"/>
</dbReference>
<evidence type="ECO:0000259" key="9">
    <source>
        <dbReference type="Pfam" id="PF00696"/>
    </source>
</evidence>
<keyword evidence="4 8" id="KW-0808">Transferase</keyword>
<evidence type="ECO:0000313" key="11">
    <source>
        <dbReference type="Proteomes" id="UP000824165"/>
    </source>
</evidence>
<comment type="caution">
    <text evidence="10">The sequence shown here is derived from an EMBL/GenBank/DDBJ whole genome shotgun (WGS) entry which is preliminary data.</text>
</comment>
<dbReference type="EC" id="2.7.2.11" evidence="8"/>
<dbReference type="InterPro" id="IPR041739">
    <property type="entry name" value="G5K_ProB"/>
</dbReference>
<dbReference type="InterPro" id="IPR005715">
    <property type="entry name" value="Glu_5kinase/COase_Synthase"/>
</dbReference>
<evidence type="ECO:0000256" key="4">
    <source>
        <dbReference type="ARBA" id="ARBA00022679"/>
    </source>
</evidence>